<dbReference type="PANTHER" id="PTHR28595:SF1">
    <property type="entry name" value="LARGE RIBOSOMAL SUBUNIT PROTEIN ML54"/>
    <property type="match status" value="1"/>
</dbReference>
<evidence type="ECO:0000313" key="9">
    <source>
        <dbReference type="EMBL" id="KAL2070967.1"/>
    </source>
</evidence>
<protein>
    <recommendedName>
        <fullName evidence="7">Large ribosomal subunit protein mL54</fullName>
    </recommendedName>
</protein>
<evidence type="ECO:0000256" key="1">
    <source>
        <dbReference type="ARBA" id="ARBA00004173"/>
    </source>
</evidence>
<dbReference type="PANTHER" id="PTHR28595">
    <property type="entry name" value="39S RIBOSOMAL PROTEIN L54, MITOCHONDRIAL"/>
    <property type="match status" value="1"/>
</dbReference>
<keyword evidence="4" id="KW-0496">Mitochondrion</keyword>
<sequence>MICTRCIRQSLRLQSKAHTASIPIRTFSRSSALLLESTPSTSSPAVTSQPSLAQPFSTPLTASPGSPSSLGSVQTPPSNSKSTIVSSCAAGTPLKGLNYMKGRDDPVALAEEEYPDWLWRCLDKKVDEVEGGEGGDEFSKSAKLRRKAAKRARKLELLRLASGEAAPEARIPLTQQSIDLPSNSEGTTEGALLAEGKREELRGAMRRERRKGIKEANFLKGM</sequence>
<dbReference type="EMBL" id="JAZHXI010000006">
    <property type="protein sequence ID" value="KAL2070967.1"/>
    <property type="molecule type" value="Genomic_DNA"/>
</dbReference>
<feature type="region of interest" description="Disordered" evidence="8">
    <location>
        <begin position="38"/>
        <end position="85"/>
    </location>
</feature>
<evidence type="ECO:0000256" key="2">
    <source>
        <dbReference type="ARBA" id="ARBA00022946"/>
    </source>
</evidence>
<feature type="compositionally biased region" description="Polar residues" evidence="8">
    <location>
        <begin position="52"/>
        <end position="85"/>
    </location>
</feature>
<reference evidence="9 10" key="1">
    <citation type="journal article" date="2024" name="Commun. Biol.">
        <title>Comparative genomic analysis of thermophilic fungi reveals convergent evolutionary adaptations and gene losses.</title>
        <authorList>
            <person name="Steindorff A.S."/>
            <person name="Aguilar-Pontes M.V."/>
            <person name="Robinson A.J."/>
            <person name="Andreopoulos B."/>
            <person name="LaButti K."/>
            <person name="Kuo A."/>
            <person name="Mondo S."/>
            <person name="Riley R."/>
            <person name="Otillar R."/>
            <person name="Haridas S."/>
            <person name="Lipzen A."/>
            <person name="Grimwood J."/>
            <person name="Schmutz J."/>
            <person name="Clum A."/>
            <person name="Reid I.D."/>
            <person name="Moisan M.C."/>
            <person name="Butler G."/>
            <person name="Nguyen T.T.M."/>
            <person name="Dewar K."/>
            <person name="Conant G."/>
            <person name="Drula E."/>
            <person name="Henrissat B."/>
            <person name="Hansel C."/>
            <person name="Singer S."/>
            <person name="Hutchinson M.I."/>
            <person name="de Vries R.P."/>
            <person name="Natvig D.O."/>
            <person name="Powell A.J."/>
            <person name="Tsang A."/>
            <person name="Grigoriev I.V."/>
        </authorList>
    </citation>
    <scope>NUCLEOTIDE SEQUENCE [LARGE SCALE GENOMIC DNA]</scope>
    <source>
        <strain evidence="9 10">CBS 494.80</strain>
    </source>
</reference>
<accession>A0ABR4CN76</accession>
<dbReference type="Proteomes" id="UP001595075">
    <property type="component" value="Unassembled WGS sequence"/>
</dbReference>
<comment type="similarity">
    <text evidence="6">Belongs to the mitochondrion-specific ribosomal protein mL54 family.</text>
</comment>
<dbReference type="InterPro" id="IPR013870">
    <property type="entry name" value="Ribosomal_mL54"/>
</dbReference>
<evidence type="ECO:0000256" key="3">
    <source>
        <dbReference type="ARBA" id="ARBA00022980"/>
    </source>
</evidence>
<gene>
    <name evidence="9" type="ORF">VTL71DRAFT_13993</name>
</gene>
<evidence type="ECO:0000256" key="5">
    <source>
        <dbReference type="ARBA" id="ARBA00023274"/>
    </source>
</evidence>
<evidence type="ECO:0000313" key="10">
    <source>
        <dbReference type="Proteomes" id="UP001595075"/>
    </source>
</evidence>
<keyword evidence="10" id="KW-1185">Reference proteome</keyword>
<keyword evidence="5" id="KW-0687">Ribonucleoprotein</keyword>
<evidence type="ECO:0000256" key="4">
    <source>
        <dbReference type="ARBA" id="ARBA00023128"/>
    </source>
</evidence>
<keyword evidence="3" id="KW-0689">Ribosomal protein</keyword>
<proteinExistence type="inferred from homology"/>
<comment type="caution">
    <text evidence="9">The sequence shown here is derived from an EMBL/GenBank/DDBJ whole genome shotgun (WGS) entry which is preliminary data.</text>
</comment>
<dbReference type="Pfam" id="PF08561">
    <property type="entry name" value="Ribosomal_L37"/>
    <property type="match status" value="1"/>
</dbReference>
<evidence type="ECO:0000256" key="7">
    <source>
        <dbReference type="ARBA" id="ARBA00035179"/>
    </source>
</evidence>
<evidence type="ECO:0000256" key="6">
    <source>
        <dbReference type="ARBA" id="ARBA00033752"/>
    </source>
</evidence>
<name>A0ABR4CN76_9HELO</name>
<feature type="compositionally biased region" description="Low complexity" evidence="8">
    <location>
        <begin position="38"/>
        <end position="51"/>
    </location>
</feature>
<organism evidence="9 10">
    <name type="scientific">Oculimacula yallundae</name>
    <dbReference type="NCBI Taxonomy" id="86028"/>
    <lineage>
        <taxon>Eukaryota</taxon>
        <taxon>Fungi</taxon>
        <taxon>Dikarya</taxon>
        <taxon>Ascomycota</taxon>
        <taxon>Pezizomycotina</taxon>
        <taxon>Leotiomycetes</taxon>
        <taxon>Helotiales</taxon>
        <taxon>Ploettnerulaceae</taxon>
        <taxon>Oculimacula</taxon>
    </lineage>
</organism>
<evidence type="ECO:0000256" key="8">
    <source>
        <dbReference type="SAM" id="MobiDB-lite"/>
    </source>
</evidence>
<comment type="subcellular location">
    <subcellularLocation>
        <location evidence="1">Mitochondrion</location>
    </subcellularLocation>
</comment>
<keyword evidence="2" id="KW-0809">Transit peptide</keyword>